<keyword evidence="2" id="KW-1185">Reference proteome</keyword>
<comment type="caution">
    <text evidence="1">The sequence shown here is derived from an EMBL/GenBank/DDBJ whole genome shotgun (WGS) entry which is preliminary data.</text>
</comment>
<proteinExistence type="predicted"/>
<sequence>MIVWLRIRYFAEVEESEADQFHLKASNDTVLLATNVVEGQDTLDLGSQANFTSEKAMLYLGLTCRKTIVPLQGIFKYHSVWHKELSCVLKPHGKEGQCFSADMPVLPHLTGHIPSTPFYQMRRQPARQKGINVKLYLLKTMIDLKQGDLGESCDLVLCRLHSIKCNFKRQQEVKKQYVGFLQDYLATGHMRCIETND</sequence>
<evidence type="ECO:0000313" key="1">
    <source>
        <dbReference type="EMBL" id="KAJ8873204.1"/>
    </source>
</evidence>
<accession>A0ABQ9GMH9</accession>
<evidence type="ECO:0000313" key="2">
    <source>
        <dbReference type="Proteomes" id="UP001159363"/>
    </source>
</evidence>
<name>A0ABQ9GMH9_9NEOP</name>
<gene>
    <name evidence="1" type="ORF">PR048_026837</name>
</gene>
<reference evidence="1 2" key="1">
    <citation type="submission" date="2023-02" db="EMBL/GenBank/DDBJ databases">
        <title>LHISI_Scaffold_Assembly.</title>
        <authorList>
            <person name="Stuart O.P."/>
            <person name="Cleave R."/>
            <person name="Magrath M.J.L."/>
            <person name="Mikheyev A.S."/>
        </authorList>
    </citation>
    <scope>NUCLEOTIDE SEQUENCE [LARGE SCALE GENOMIC DNA]</scope>
    <source>
        <strain evidence="1">Daus_M_001</strain>
        <tissue evidence="1">Leg muscle</tissue>
    </source>
</reference>
<dbReference type="Proteomes" id="UP001159363">
    <property type="component" value="Chromosome 10"/>
</dbReference>
<dbReference type="EMBL" id="JARBHB010000011">
    <property type="protein sequence ID" value="KAJ8873204.1"/>
    <property type="molecule type" value="Genomic_DNA"/>
</dbReference>
<protein>
    <submittedName>
        <fullName evidence="1">Uncharacterized protein</fullName>
    </submittedName>
</protein>
<organism evidence="1 2">
    <name type="scientific">Dryococelus australis</name>
    <dbReference type="NCBI Taxonomy" id="614101"/>
    <lineage>
        <taxon>Eukaryota</taxon>
        <taxon>Metazoa</taxon>
        <taxon>Ecdysozoa</taxon>
        <taxon>Arthropoda</taxon>
        <taxon>Hexapoda</taxon>
        <taxon>Insecta</taxon>
        <taxon>Pterygota</taxon>
        <taxon>Neoptera</taxon>
        <taxon>Polyneoptera</taxon>
        <taxon>Phasmatodea</taxon>
        <taxon>Verophasmatodea</taxon>
        <taxon>Anareolatae</taxon>
        <taxon>Phasmatidae</taxon>
        <taxon>Eurycanthinae</taxon>
        <taxon>Dryococelus</taxon>
    </lineage>
</organism>